<keyword evidence="2" id="KW-0805">Transcription regulation</keyword>
<dbReference type="InterPro" id="IPR000847">
    <property type="entry name" value="LysR_HTH_N"/>
</dbReference>
<proteinExistence type="inferred from homology"/>
<organism evidence="6 7">
    <name type="scientific">Cognatishimia coralii</name>
    <dbReference type="NCBI Taxonomy" id="3083254"/>
    <lineage>
        <taxon>Bacteria</taxon>
        <taxon>Pseudomonadati</taxon>
        <taxon>Pseudomonadota</taxon>
        <taxon>Alphaproteobacteria</taxon>
        <taxon>Rhodobacterales</taxon>
        <taxon>Paracoccaceae</taxon>
        <taxon>Cognatishimia</taxon>
    </lineage>
</organism>
<dbReference type="PANTHER" id="PTHR30537:SF30">
    <property type="entry name" value="TRANSCRIPTIONAL REGULATOR-RELATED"/>
    <property type="match status" value="1"/>
</dbReference>
<dbReference type="PROSITE" id="PS50931">
    <property type="entry name" value="HTH_LYSR"/>
    <property type="match status" value="1"/>
</dbReference>
<comment type="caution">
    <text evidence="6">The sequence shown here is derived from an EMBL/GenBank/DDBJ whole genome shotgun (WGS) entry which is preliminary data.</text>
</comment>
<dbReference type="InterPro" id="IPR005119">
    <property type="entry name" value="LysR_subst-bd"/>
</dbReference>
<sequence>MIDDFKGLAVFVAVTEAGSFSAAGRRLNLSTSVVSHHVSRLESKLGVSLFFRSTRALSLTSEGHKILDAAKRMVSAGSEAIDALAGEIDQPVGALRLTIPAFGQYSPMHRAIWAFAADHPLVSLTVHSLDRQVDLVSEGYDLAIRLGKLVDSSLKTKRIGMFRRVMVASPQYMATRAPVKTLEDLAQCDFVGIAMLSNAITLMKDGESATIEVKRLRLEVDTITAAIAAVKSGLGCQHLPEAEIEAELQNGALVEVLPDWKLPDLGVYAVWPESGPQKQLTRRMLDYLVAVNKGRT</sequence>
<dbReference type="EMBL" id="JBBGAZ010000007">
    <property type="protein sequence ID" value="MEJ5219165.1"/>
    <property type="molecule type" value="Genomic_DNA"/>
</dbReference>
<dbReference type="SUPFAM" id="SSF46785">
    <property type="entry name" value="Winged helix' DNA-binding domain"/>
    <property type="match status" value="1"/>
</dbReference>
<evidence type="ECO:0000256" key="3">
    <source>
        <dbReference type="ARBA" id="ARBA00023125"/>
    </source>
</evidence>
<dbReference type="CDD" id="cd08422">
    <property type="entry name" value="PBP2_CrgA_like"/>
    <property type="match status" value="1"/>
</dbReference>
<dbReference type="PRINTS" id="PR00039">
    <property type="entry name" value="HTHLYSR"/>
</dbReference>
<dbReference type="Proteomes" id="UP001368270">
    <property type="component" value="Unassembled WGS sequence"/>
</dbReference>
<evidence type="ECO:0000256" key="4">
    <source>
        <dbReference type="ARBA" id="ARBA00023163"/>
    </source>
</evidence>
<evidence type="ECO:0000256" key="2">
    <source>
        <dbReference type="ARBA" id="ARBA00023015"/>
    </source>
</evidence>
<protein>
    <submittedName>
        <fullName evidence="6">LysR substrate-binding domain-containing protein</fullName>
    </submittedName>
</protein>
<dbReference type="Pfam" id="PF03466">
    <property type="entry name" value="LysR_substrate"/>
    <property type="match status" value="1"/>
</dbReference>
<dbReference type="InterPro" id="IPR036388">
    <property type="entry name" value="WH-like_DNA-bd_sf"/>
</dbReference>
<keyword evidence="7" id="KW-1185">Reference proteome</keyword>
<dbReference type="InterPro" id="IPR036390">
    <property type="entry name" value="WH_DNA-bd_sf"/>
</dbReference>
<dbReference type="RefSeq" id="WP_339403994.1">
    <property type="nucleotide sequence ID" value="NZ_JBBGAZ010000007.1"/>
</dbReference>
<evidence type="ECO:0000259" key="5">
    <source>
        <dbReference type="PROSITE" id="PS50931"/>
    </source>
</evidence>
<feature type="domain" description="HTH lysR-type" evidence="5">
    <location>
        <begin position="3"/>
        <end position="60"/>
    </location>
</feature>
<accession>A0ABU8QIB3</accession>
<reference evidence="6 7" key="1">
    <citation type="submission" date="2024-03" db="EMBL/GenBank/DDBJ databases">
        <title>Cognatishimia coralii sp. nov., a marine bacterium isolated from coral surrounding seawater.</title>
        <authorList>
            <person name="Liu X."/>
            <person name="Liu S."/>
            <person name="Sun H."/>
            <person name="Zhang Y."/>
        </authorList>
    </citation>
    <scope>NUCLEOTIDE SEQUENCE [LARGE SCALE GENOMIC DNA]</scope>
    <source>
        <strain evidence="6 7">D5M38</strain>
    </source>
</reference>
<evidence type="ECO:0000313" key="7">
    <source>
        <dbReference type="Proteomes" id="UP001368270"/>
    </source>
</evidence>
<dbReference type="Gene3D" id="3.40.190.290">
    <property type="match status" value="1"/>
</dbReference>
<comment type="similarity">
    <text evidence="1">Belongs to the LysR transcriptional regulatory family.</text>
</comment>
<name>A0ABU8QIB3_9RHOB</name>
<keyword evidence="4" id="KW-0804">Transcription</keyword>
<gene>
    <name evidence="6" type="ORF">WG622_12990</name>
</gene>
<evidence type="ECO:0000256" key="1">
    <source>
        <dbReference type="ARBA" id="ARBA00009437"/>
    </source>
</evidence>
<dbReference type="SUPFAM" id="SSF53850">
    <property type="entry name" value="Periplasmic binding protein-like II"/>
    <property type="match status" value="1"/>
</dbReference>
<keyword evidence="3" id="KW-0238">DNA-binding</keyword>
<dbReference type="InterPro" id="IPR058163">
    <property type="entry name" value="LysR-type_TF_proteobact-type"/>
</dbReference>
<dbReference type="Gene3D" id="1.10.10.10">
    <property type="entry name" value="Winged helix-like DNA-binding domain superfamily/Winged helix DNA-binding domain"/>
    <property type="match status" value="1"/>
</dbReference>
<evidence type="ECO:0000313" key="6">
    <source>
        <dbReference type="EMBL" id="MEJ5219165.1"/>
    </source>
</evidence>
<dbReference type="PANTHER" id="PTHR30537">
    <property type="entry name" value="HTH-TYPE TRANSCRIPTIONAL REGULATOR"/>
    <property type="match status" value="1"/>
</dbReference>
<dbReference type="Pfam" id="PF00126">
    <property type="entry name" value="HTH_1"/>
    <property type="match status" value="1"/>
</dbReference>